<dbReference type="KEGG" id="schy:GVO57_10480"/>
<sequence length="70" mass="7731">MAGARAMLARARRLAQARSPASPFELAYGSLDAWAADWQAQADAGLLDRRDTPVILAAVRRWHRDGAWAR</sequence>
<dbReference type="Proteomes" id="UP000464468">
    <property type="component" value="Chromosome"/>
</dbReference>
<evidence type="ECO:0000313" key="2">
    <source>
        <dbReference type="Proteomes" id="UP000464468"/>
    </source>
</evidence>
<protein>
    <submittedName>
        <fullName evidence="1">Uncharacterized protein</fullName>
    </submittedName>
</protein>
<dbReference type="RefSeq" id="WP_160593095.1">
    <property type="nucleotide sequence ID" value="NZ_CP047895.1"/>
</dbReference>
<reference evidence="1 2" key="1">
    <citation type="submission" date="2020-01" db="EMBL/GenBank/DDBJ databases">
        <title>Sphingomonas sp. C33 whole genome sequece.</title>
        <authorList>
            <person name="Park C."/>
        </authorList>
    </citation>
    <scope>NUCLEOTIDE SEQUENCE [LARGE SCALE GENOMIC DNA]</scope>
    <source>
        <strain evidence="1 2">C33</strain>
    </source>
</reference>
<organism evidence="1 2">
    <name type="scientific">Sphingomonas changnyeongensis</name>
    <dbReference type="NCBI Taxonomy" id="2698679"/>
    <lineage>
        <taxon>Bacteria</taxon>
        <taxon>Pseudomonadati</taxon>
        <taxon>Pseudomonadota</taxon>
        <taxon>Alphaproteobacteria</taxon>
        <taxon>Sphingomonadales</taxon>
        <taxon>Sphingomonadaceae</taxon>
        <taxon>Sphingomonas</taxon>
    </lineage>
</organism>
<name>A0A7Z2NXH2_9SPHN</name>
<gene>
    <name evidence="1" type="ORF">GVO57_10480</name>
</gene>
<keyword evidence="2" id="KW-1185">Reference proteome</keyword>
<accession>A0A7Z2NXH2</accession>
<evidence type="ECO:0000313" key="1">
    <source>
        <dbReference type="EMBL" id="QHL91165.1"/>
    </source>
</evidence>
<proteinExistence type="predicted"/>
<dbReference type="EMBL" id="CP047895">
    <property type="protein sequence ID" value="QHL91165.1"/>
    <property type="molecule type" value="Genomic_DNA"/>
</dbReference>
<dbReference type="AlphaFoldDB" id="A0A7Z2NXH2"/>